<reference evidence="2" key="1">
    <citation type="submission" date="2016-06" db="EMBL/GenBank/DDBJ databases">
        <title>Draft genome sequence of Desulfoplanes formicivorans strain Pf12B.</title>
        <authorList>
            <person name="Watanabe M."/>
            <person name="Kojima H."/>
            <person name="Fukui M."/>
        </authorList>
    </citation>
    <scope>NUCLEOTIDE SEQUENCE [LARGE SCALE GENOMIC DNA]</scope>
    <source>
        <strain evidence="2">Pf12B</strain>
    </source>
</reference>
<name>A0A194AIC7_9BACT</name>
<dbReference type="PANTHER" id="PTHR38471">
    <property type="entry name" value="FOUR HELIX BUNDLE PROTEIN"/>
    <property type="match status" value="1"/>
</dbReference>
<comment type="caution">
    <text evidence="1">The sequence shown here is derived from an EMBL/GenBank/DDBJ whole genome shotgun (WGS) entry which is preliminary data.</text>
</comment>
<dbReference type="InterPro" id="IPR036583">
    <property type="entry name" value="23S_rRNA_IVS_sf"/>
</dbReference>
<protein>
    <submittedName>
        <fullName evidence="1">23S rRNA-associated protein</fullName>
    </submittedName>
</protein>
<dbReference type="RefSeq" id="WP_069858628.1">
    <property type="nucleotide sequence ID" value="NZ_BDFE01000015.1"/>
</dbReference>
<accession>A0A194AIC7</accession>
<dbReference type="OrthoDB" id="9800370at2"/>
<dbReference type="Pfam" id="PF05635">
    <property type="entry name" value="23S_rRNA_IVP"/>
    <property type="match status" value="1"/>
</dbReference>
<proteinExistence type="predicted"/>
<dbReference type="SUPFAM" id="SSF158446">
    <property type="entry name" value="IVS-encoded protein-like"/>
    <property type="match status" value="1"/>
</dbReference>
<dbReference type="CDD" id="cd16377">
    <property type="entry name" value="23S_rRNA_IVP_like"/>
    <property type="match status" value="1"/>
</dbReference>
<dbReference type="NCBIfam" id="TIGR02436">
    <property type="entry name" value="four helix bundle protein"/>
    <property type="match status" value="1"/>
</dbReference>
<dbReference type="NCBIfam" id="NF008912">
    <property type="entry name" value="PRK12275.1-6"/>
    <property type="match status" value="1"/>
</dbReference>
<sequence length="123" mass="14024">MDTPRHGFENLEVWKRGCRLAVALHGAMKTGKDFCFRDQIWRSALSIPSNIAEGYERKSPKDFIRFLVIAKGSCGELRTQLYIAQQVGFLNKKHCQDYIGETQEISAMLSGLIKTIQHKHSIN</sequence>
<dbReference type="InterPro" id="IPR012657">
    <property type="entry name" value="23S_rRNA-intervening_sequence"/>
</dbReference>
<gene>
    <name evidence="1" type="ORF">DPF_1543</name>
</gene>
<dbReference type="Gene3D" id="1.20.1440.60">
    <property type="entry name" value="23S rRNA-intervening sequence"/>
    <property type="match status" value="1"/>
</dbReference>
<dbReference type="STRING" id="1592317.DPF_1543"/>
<keyword evidence="2" id="KW-1185">Reference proteome</keyword>
<organism evidence="1 2">
    <name type="scientific">Desulfoplanes formicivorans</name>
    <dbReference type="NCBI Taxonomy" id="1592317"/>
    <lineage>
        <taxon>Bacteria</taxon>
        <taxon>Pseudomonadati</taxon>
        <taxon>Thermodesulfobacteriota</taxon>
        <taxon>Desulfovibrionia</taxon>
        <taxon>Desulfovibrionales</taxon>
        <taxon>Desulfoplanaceae</taxon>
        <taxon>Desulfoplanes</taxon>
    </lineage>
</organism>
<dbReference type="PANTHER" id="PTHR38471:SF2">
    <property type="entry name" value="FOUR HELIX BUNDLE PROTEIN"/>
    <property type="match status" value="1"/>
</dbReference>
<dbReference type="EMBL" id="BDFE01000015">
    <property type="protein sequence ID" value="GAU08826.1"/>
    <property type="molecule type" value="Genomic_DNA"/>
</dbReference>
<evidence type="ECO:0000313" key="1">
    <source>
        <dbReference type="EMBL" id="GAU08826.1"/>
    </source>
</evidence>
<dbReference type="Proteomes" id="UP000095200">
    <property type="component" value="Unassembled WGS sequence"/>
</dbReference>
<dbReference type="AlphaFoldDB" id="A0A194AIC7"/>
<evidence type="ECO:0000313" key="2">
    <source>
        <dbReference type="Proteomes" id="UP000095200"/>
    </source>
</evidence>